<organism evidence="2 3">
    <name type="scientific">Lachancea dasiensis</name>
    <dbReference type="NCBI Taxonomy" id="1072105"/>
    <lineage>
        <taxon>Eukaryota</taxon>
        <taxon>Fungi</taxon>
        <taxon>Dikarya</taxon>
        <taxon>Ascomycota</taxon>
        <taxon>Saccharomycotina</taxon>
        <taxon>Saccharomycetes</taxon>
        <taxon>Saccharomycetales</taxon>
        <taxon>Saccharomycetaceae</taxon>
        <taxon>Lachancea</taxon>
    </lineage>
</organism>
<dbReference type="GO" id="GO:0006397">
    <property type="term" value="P:mRNA processing"/>
    <property type="evidence" value="ECO:0007669"/>
    <property type="project" value="EnsemblFungi"/>
</dbReference>
<dbReference type="GO" id="GO:0001682">
    <property type="term" value="P:tRNA 5'-leader removal"/>
    <property type="evidence" value="ECO:0007669"/>
    <property type="project" value="EnsemblFungi"/>
</dbReference>
<evidence type="ECO:0000313" key="3">
    <source>
        <dbReference type="Proteomes" id="UP000190274"/>
    </source>
</evidence>
<evidence type="ECO:0000313" key="2">
    <source>
        <dbReference type="EMBL" id="SCU86140.1"/>
    </source>
</evidence>
<name>A0A1G4J8S0_9SACH</name>
<dbReference type="Pfam" id="PF08579">
    <property type="entry name" value="RPM2"/>
    <property type="match status" value="1"/>
</dbReference>
<dbReference type="OrthoDB" id="185373at2759"/>
<proteinExistence type="predicted"/>
<dbReference type="GO" id="GO:0003729">
    <property type="term" value="F:mRNA binding"/>
    <property type="evidence" value="ECO:0007669"/>
    <property type="project" value="TreeGrafter"/>
</dbReference>
<dbReference type="InterPro" id="IPR013888">
    <property type="entry name" value="RNase_P_Rpm2_mt"/>
</dbReference>
<dbReference type="Gene3D" id="1.25.40.10">
    <property type="entry name" value="Tetratricopeptide repeat domain"/>
    <property type="match status" value="1"/>
</dbReference>
<reference evidence="2 3" key="1">
    <citation type="submission" date="2016-03" db="EMBL/GenBank/DDBJ databases">
        <authorList>
            <person name="Devillers H."/>
        </authorList>
    </citation>
    <scope>NUCLEOTIDE SEQUENCE [LARGE SCALE GENOMIC DNA]</scope>
    <source>
        <strain evidence="2">CBS 10888</strain>
    </source>
</reference>
<dbReference type="EMBL" id="LT598454">
    <property type="protein sequence ID" value="SCU86140.1"/>
    <property type="molecule type" value="Genomic_DNA"/>
</dbReference>
<dbReference type="GO" id="GO:0004526">
    <property type="term" value="F:ribonuclease P activity"/>
    <property type="evidence" value="ECO:0007669"/>
    <property type="project" value="EnsemblFungi"/>
</dbReference>
<gene>
    <name evidence="2" type="ORF">LADA_0D12574G</name>
</gene>
<dbReference type="GO" id="GO:0002181">
    <property type="term" value="P:cytoplasmic translation"/>
    <property type="evidence" value="ECO:0007669"/>
    <property type="project" value="EnsemblFungi"/>
</dbReference>
<accession>A0A1G4J8S0</accession>
<dbReference type="Proteomes" id="UP000190274">
    <property type="component" value="Chromosome D"/>
</dbReference>
<dbReference type="GO" id="GO:0030678">
    <property type="term" value="C:mitochondrial ribonuclease P complex"/>
    <property type="evidence" value="ECO:0007669"/>
    <property type="project" value="EnsemblFungi"/>
</dbReference>
<dbReference type="GO" id="GO:0045944">
    <property type="term" value="P:positive regulation of transcription by RNA polymerase II"/>
    <property type="evidence" value="ECO:0007669"/>
    <property type="project" value="EnsemblFungi"/>
</dbReference>
<dbReference type="GO" id="GO:0097745">
    <property type="term" value="P:mitochondrial tRNA 5'-end processing"/>
    <property type="evidence" value="ECO:0007669"/>
    <property type="project" value="EnsemblFungi"/>
</dbReference>
<feature type="region of interest" description="Disordered" evidence="1">
    <location>
        <begin position="76"/>
        <end position="142"/>
    </location>
</feature>
<dbReference type="InterPro" id="IPR051114">
    <property type="entry name" value="Mito_RNA_Proc_CCM1"/>
</dbReference>
<sequence>MVFKPFKCKFYSKGYHSSAQKQTTAFFESSYQYLRRNQGLVSQESCIPSSHNVTVGLNPVVGANVNYNNVELALEKEKTEESQTPAHGRHDGSLLPREYKRGRESRRASLGATPSSSTAPRAHSLSRFRSHNSNDSYTHYPHNRQMEINERLSRSYFSSSAIDSTSQRSQDVVPGVTSAATDINAGQKSIETLDTGIQDQLTHDAPGVLPVHDVAFDSRTDPRVSPWEPDTEESLNPQTFLDTQTKQIKKAFDCGDYNSINAHYQALQRNSIIPTVEIYEIVIESVSRRDLDNDNVDNRMFQLLNCYQDLINNKMKPSEQIYNAVIGTLLKGSILAHDLGNTNGGDFYKIAIDLLKASNTNKTSDFSKEVLDCSLLAMNLYPGYVTLDYIQNFLHKSKLYFKDSFYYVALLSYAKFTNNSAAVKNLYEEFRNACVADTNLQRHRFEVYASVLSALVETGNTALAIKLLGTVLSEAKDKVGLASNVSLILSCFLTSVSKMDSQRAYDLWYEFKSLPWIPEFSYDFYLSMLSNSLGNWPLAKKIYAYMLPMMRESRTDKPTLSEQLLFATDTKLTLSSFLDYALQLKDTEAIMNLLEESMVKEFVFEPGVYPYVFQFLKSIRCPDDYLIRFIDCHGRLLVKGQDKFEFLNGLIDSYQSQVILSKVAATTFFVNCCKAFDISESRLVNYSGLIACFQSLWSSPQTIEKYSKNIELHALVICRLHDLEGYYSTMENEFLAQFRDNLNTRFEKLMINYKRLSLDPNMISGTAVQAAKVIGLSEDIVDHFAHPGDWDKSYPLCLGPMLRNSFSTGFKTYDRLRKEDYCFDYDTYKQLVTMRVNDTETVTKGLELCPDDQEIKFFSNCLVVKTFGKDLNDKVLKHPLFSKILPHLKDASILRLAKNTSDICFLIERIDFPKRFKGIAEQAEFKASIAYIYHELYRNKLYSEIVALNSSCPVLDVAILLKACVRSGNFLQYKTLFQQFKKGLASDATAIHAEYLINNLKVEEAIKLLRTSSRTTGHKDNDLLSFAVFLRSFEKRMIQLDEVENTLQLANVLSTQETFSSMVALYQTLTEEMTQKLEPDVKRAVNIEIADQLLNNLHASLQFVDFAGLQASSSMLQKLTNYFRFKSFLKLPEMNEEDVHKLLDIYEKVKPSAIDTLFNNVVETIYLNSNTRVIYLQNDLKFSFQPKQLLRLIESIGKFYHHEINEESAAKAQKFEATLKKLYKLEGATM</sequence>
<dbReference type="PANTHER" id="PTHR47934">
    <property type="entry name" value="PENTATRICOPEPTIDE REPEAT-CONTAINING PROTEIN PET309, MITOCHONDRIAL"/>
    <property type="match status" value="1"/>
</dbReference>
<dbReference type="GO" id="GO:0007005">
    <property type="term" value="P:mitochondrion organization"/>
    <property type="evidence" value="ECO:0007669"/>
    <property type="project" value="EnsemblFungi"/>
</dbReference>
<dbReference type="PANTHER" id="PTHR47934:SF6">
    <property type="entry name" value="MITOCHONDRIAL GROUP I INTRON SPLICING FACTOR CCM1-RELATED"/>
    <property type="match status" value="1"/>
</dbReference>
<dbReference type="GO" id="GO:0005634">
    <property type="term" value="C:nucleus"/>
    <property type="evidence" value="ECO:0007669"/>
    <property type="project" value="EnsemblFungi"/>
</dbReference>
<dbReference type="STRING" id="1266660.A0A1G4J8S0"/>
<protein>
    <submittedName>
        <fullName evidence="2">LADA_0D12574g1_1</fullName>
    </submittedName>
</protein>
<feature type="compositionally biased region" description="Basic and acidic residues" evidence="1">
    <location>
        <begin position="88"/>
        <end position="107"/>
    </location>
</feature>
<keyword evidence="3" id="KW-1185">Reference proteome</keyword>
<dbReference type="GO" id="GO:0005759">
    <property type="term" value="C:mitochondrial matrix"/>
    <property type="evidence" value="ECO:0007669"/>
    <property type="project" value="EnsemblFungi"/>
</dbReference>
<dbReference type="InterPro" id="IPR011990">
    <property type="entry name" value="TPR-like_helical_dom_sf"/>
</dbReference>
<dbReference type="AlphaFoldDB" id="A0A1G4J8S0"/>
<evidence type="ECO:0000256" key="1">
    <source>
        <dbReference type="SAM" id="MobiDB-lite"/>
    </source>
</evidence>